<dbReference type="PIRSF" id="PIRSF029477">
    <property type="entry name" value="UCP029477"/>
    <property type="match status" value="1"/>
</dbReference>
<dbReference type="InterPro" id="IPR019052">
    <property type="entry name" value="DUF2383"/>
</dbReference>
<dbReference type="SUPFAM" id="SSF47240">
    <property type="entry name" value="Ferritin-like"/>
    <property type="match status" value="1"/>
</dbReference>
<proteinExistence type="predicted"/>
<evidence type="ECO:0000313" key="3">
    <source>
        <dbReference type="Proteomes" id="UP001225906"/>
    </source>
</evidence>
<sequence>MTDFEDIISTLNHLIETSRDGEEGFRSSAENVDDPQLKAFFIRRSQEVGNSVRELQDLVRSLGGEPATSSTISGALHRRWIDLKTAITSNDIVAVLNETERGEDVALKAYREAVEIDLPAQVRLVVIRQLEGAQRNHDEVKRLRDLARATVE</sequence>
<evidence type="ECO:0000259" key="1">
    <source>
        <dbReference type="Pfam" id="PF09537"/>
    </source>
</evidence>
<comment type="caution">
    <text evidence="2">The sequence shown here is derived from an EMBL/GenBank/DDBJ whole genome shotgun (WGS) entry which is preliminary data.</text>
</comment>
<dbReference type="Gene3D" id="1.20.1260.10">
    <property type="match status" value="1"/>
</dbReference>
<gene>
    <name evidence="2" type="ORF">Q9291_05560</name>
</gene>
<dbReference type="InterPro" id="IPR012347">
    <property type="entry name" value="Ferritin-like"/>
</dbReference>
<dbReference type="RefSeq" id="WP_306389035.1">
    <property type="nucleotide sequence ID" value="NZ_JAVCAP010000012.1"/>
</dbReference>
<evidence type="ECO:0000313" key="2">
    <source>
        <dbReference type="EMBL" id="MDP8567307.1"/>
    </source>
</evidence>
<dbReference type="Proteomes" id="UP001225906">
    <property type="component" value="Unassembled WGS sequence"/>
</dbReference>
<dbReference type="EMBL" id="JAVCAP010000012">
    <property type="protein sequence ID" value="MDP8567307.1"/>
    <property type="molecule type" value="Genomic_DNA"/>
</dbReference>
<feature type="domain" description="DUF2383" evidence="1">
    <location>
        <begin position="6"/>
        <end position="115"/>
    </location>
</feature>
<name>A0ABT9JRX6_9PROT</name>
<dbReference type="Pfam" id="PF09537">
    <property type="entry name" value="DUF2383"/>
    <property type="match status" value="1"/>
</dbReference>
<dbReference type="InterPro" id="IPR009078">
    <property type="entry name" value="Ferritin-like_SF"/>
</dbReference>
<dbReference type="InterPro" id="IPR011971">
    <property type="entry name" value="CHP02284"/>
</dbReference>
<keyword evidence="3" id="KW-1185">Reference proteome</keyword>
<dbReference type="InterPro" id="IPR016920">
    <property type="entry name" value="UCP029477"/>
</dbReference>
<reference evidence="3" key="1">
    <citation type="journal article" date="2019" name="Int. J. Syst. Evol. Microbiol.">
        <title>The Global Catalogue of Microorganisms (GCM) 10K type strain sequencing project: providing services to taxonomists for standard genome sequencing and annotation.</title>
        <authorList>
            <consortium name="The Broad Institute Genomics Platform"/>
            <consortium name="The Broad Institute Genome Sequencing Center for Infectious Disease"/>
            <person name="Wu L."/>
            <person name="Ma J."/>
        </authorList>
    </citation>
    <scope>NUCLEOTIDE SEQUENCE [LARGE SCALE GENOMIC DNA]</scope>
    <source>
        <strain evidence="3">VKM B-3159</strain>
    </source>
</reference>
<organism evidence="2 3">
    <name type="scientific">Methylophilus aquaticus</name>
    <dbReference type="NCBI Taxonomy" id="1971610"/>
    <lineage>
        <taxon>Bacteria</taxon>
        <taxon>Pseudomonadati</taxon>
        <taxon>Pseudomonadota</taxon>
        <taxon>Betaproteobacteria</taxon>
        <taxon>Nitrosomonadales</taxon>
        <taxon>Methylophilaceae</taxon>
        <taxon>Methylophilus</taxon>
    </lineage>
</organism>
<protein>
    <submittedName>
        <fullName evidence="2">PA2169 family four-helix-bundle protein</fullName>
    </submittedName>
</protein>
<dbReference type="NCBIfam" id="TIGR02284">
    <property type="entry name" value="PA2169 family four-helix-bundle protein"/>
    <property type="match status" value="1"/>
</dbReference>
<accession>A0ABT9JRX6</accession>